<accession>A0A7V8VHE0</accession>
<gene>
    <name evidence="2" type="ORF">H0921_17545</name>
</gene>
<keyword evidence="1" id="KW-0812">Transmembrane</keyword>
<feature type="transmembrane region" description="Helical" evidence="1">
    <location>
        <begin position="340"/>
        <end position="361"/>
    </location>
</feature>
<dbReference type="RefSeq" id="WP_194539829.1">
    <property type="nucleotide sequence ID" value="NZ_JACEFB010000031.1"/>
</dbReference>
<evidence type="ECO:0000313" key="2">
    <source>
        <dbReference type="EMBL" id="MBA2227966.1"/>
    </source>
</evidence>
<protein>
    <submittedName>
        <fullName evidence="2">Uncharacterized protein</fullName>
    </submittedName>
</protein>
<dbReference type="AlphaFoldDB" id="A0A7V8VHE0"/>
<organism evidence="2 3">
    <name type="scientific">Thermogemmata fonticola</name>
    <dbReference type="NCBI Taxonomy" id="2755323"/>
    <lineage>
        <taxon>Bacteria</taxon>
        <taxon>Pseudomonadati</taxon>
        <taxon>Planctomycetota</taxon>
        <taxon>Planctomycetia</taxon>
        <taxon>Gemmatales</taxon>
        <taxon>Gemmataceae</taxon>
        <taxon>Thermogemmata</taxon>
    </lineage>
</organism>
<dbReference type="EMBL" id="JACEFB010000031">
    <property type="protein sequence ID" value="MBA2227966.1"/>
    <property type="molecule type" value="Genomic_DNA"/>
</dbReference>
<reference evidence="2 3" key="1">
    <citation type="submission" date="2020-07" db="EMBL/GenBank/DDBJ databases">
        <title>Thermogemmata thermophila gen. nov., sp. nov., a novel moderate thermophilic planctomycete from a Kamchatka hot spring.</title>
        <authorList>
            <person name="Elcheninov A.G."/>
            <person name="Podosokorskaya O.A."/>
            <person name="Kovaleva O.L."/>
            <person name="Novikov A."/>
            <person name="Bonch-Osmolovskaya E.A."/>
            <person name="Toshchakov S.V."/>
            <person name="Kublanov I.V."/>
        </authorList>
    </citation>
    <scope>NUCLEOTIDE SEQUENCE [LARGE SCALE GENOMIC DNA]</scope>
    <source>
        <strain evidence="2 3">2918</strain>
    </source>
</reference>
<keyword evidence="1" id="KW-0472">Membrane</keyword>
<name>A0A7V8VHE0_9BACT</name>
<evidence type="ECO:0000313" key="3">
    <source>
        <dbReference type="Proteomes" id="UP000542342"/>
    </source>
</evidence>
<keyword evidence="3" id="KW-1185">Reference proteome</keyword>
<comment type="caution">
    <text evidence="2">The sequence shown here is derived from an EMBL/GenBank/DDBJ whole genome shotgun (WGS) entry which is preliminary data.</text>
</comment>
<keyword evidence="1" id="KW-1133">Transmembrane helix</keyword>
<proteinExistence type="predicted"/>
<sequence>MYAYRNITNLNIFHQSYRFPLISWRWIWILVLAWGIDTQQCYSQSQDLRHRFLHEAPQKWKEHKQRCSELCLQLELKSWLRVPDSVKFDTSTIPNDYFYTLRDKSGTRLLSILGSRDSIYTCWAVNDKYAFELNRKGPSNPWLLVRINGNPKDSFIHSYASMALHNHNDYWSTSPFVLYKISLEQLVKQPGFEVVHAEQIDKGQQQLVRVEFRSPKKVAVLGSSSIDYCYENGWIIFDPERYWIPLEYKASVTWLGAQEIKTEEHGAMEYTKISHELPVLKQMDGRIKGKSTKGIPVELDFVFRTEYLIREYVPSVEEFTLSAFGLPEPVGVEWERPVRWYLWLTLAGMVCLVAGGVFYWLSRRRAGGES</sequence>
<evidence type="ECO:0000256" key="1">
    <source>
        <dbReference type="SAM" id="Phobius"/>
    </source>
</evidence>
<dbReference type="Proteomes" id="UP000542342">
    <property type="component" value="Unassembled WGS sequence"/>
</dbReference>